<sequence length="247" mass="26697">MVVCAKGLRKVLRGNVILDDVSINVEAGTVTGIVGPSGAGKSTLLRIIAGIDAADEGSLAISGFHYKFPCDPIRTNRPWPTVTLVFQGLCLWPHLTLRDNVMLPIGKEPGGPAVKCAIDFMARFGISELASRFPNQVSGGQRQLFALCRALALKPSVLLLDEVTAAIDVEHVRTLRQTITNLRDEGTAVILVSHSIPFVRRITDRVAFLDHGRLHEVGGVSILSSPTSPRLREFLIASDELTEDETA</sequence>
<protein>
    <recommendedName>
        <fullName evidence="8">ABC transporter domain-containing protein</fullName>
    </recommendedName>
</protein>
<dbReference type="SMART" id="SM00382">
    <property type="entry name" value="AAA"/>
    <property type="match status" value="1"/>
</dbReference>
<evidence type="ECO:0000256" key="4">
    <source>
        <dbReference type="ARBA" id="ARBA00022475"/>
    </source>
</evidence>
<dbReference type="PROSITE" id="PS50893">
    <property type="entry name" value="ABC_TRANSPORTER_2"/>
    <property type="match status" value="1"/>
</dbReference>
<evidence type="ECO:0000313" key="9">
    <source>
        <dbReference type="EMBL" id="OGD65088.1"/>
    </source>
</evidence>
<gene>
    <name evidence="9" type="ORF">A3A71_03305</name>
</gene>
<evidence type="ECO:0000256" key="5">
    <source>
        <dbReference type="ARBA" id="ARBA00022741"/>
    </source>
</evidence>
<keyword evidence="3" id="KW-0813">Transport</keyword>
<dbReference type="InterPro" id="IPR003439">
    <property type="entry name" value="ABC_transporter-like_ATP-bd"/>
</dbReference>
<dbReference type="GO" id="GO:0005886">
    <property type="term" value="C:plasma membrane"/>
    <property type="evidence" value="ECO:0007669"/>
    <property type="project" value="UniProtKB-SubCell"/>
</dbReference>
<comment type="subcellular location">
    <subcellularLocation>
        <location evidence="1">Cell membrane</location>
        <topology evidence="1">Peripheral membrane protein</topology>
    </subcellularLocation>
</comment>
<dbReference type="STRING" id="1797471.A3A71_03305"/>
<comment type="caution">
    <text evidence="9">The sequence shown here is derived from an EMBL/GenBank/DDBJ whole genome shotgun (WGS) entry which is preliminary data.</text>
</comment>
<dbReference type="GO" id="GO:0005524">
    <property type="term" value="F:ATP binding"/>
    <property type="evidence" value="ECO:0007669"/>
    <property type="project" value="UniProtKB-KW"/>
</dbReference>
<keyword evidence="6" id="KW-0067">ATP-binding</keyword>
<proteinExistence type="inferred from homology"/>
<feature type="domain" description="ABC transporter" evidence="8">
    <location>
        <begin position="3"/>
        <end position="236"/>
    </location>
</feature>
<dbReference type="InterPro" id="IPR050086">
    <property type="entry name" value="MetN_ABC_transporter-like"/>
</dbReference>
<evidence type="ECO:0000259" key="8">
    <source>
        <dbReference type="PROSITE" id="PS50893"/>
    </source>
</evidence>
<evidence type="ECO:0000313" key="10">
    <source>
        <dbReference type="Proteomes" id="UP000177481"/>
    </source>
</evidence>
<keyword evidence="7" id="KW-0472">Membrane</keyword>
<dbReference type="InterPro" id="IPR003593">
    <property type="entry name" value="AAA+_ATPase"/>
</dbReference>
<evidence type="ECO:0000256" key="2">
    <source>
        <dbReference type="ARBA" id="ARBA00005417"/>
    </source>
</evidence>
<dbReference type="Proteomes" id="UP000177481">
    <property type="component" value="Unassembled WGS sequence"/>
</dbReference>
<evidence type="ECO:0000256" key="7">
    <source>
        <dbReference type="ARBA" id="ARBA00023136"/>
    </source>
</evidence>
<dbReference type="PANTHER" id="PTHR43166:SF9">
    <property type="entry name" value="GLUTAMATE_ASPARTATE IMPORT ATP-BINDING PROTEIN GLTL"/>
    <property type="match status" value="1"/>
</dbReference>
<accession>A0A1F5ECE8</accession>
<evidence type="ECO:0000256" key="3">
    <source>
        <dbReference type="ARBA" id="ARBA00022448"/>
    </source>
</evidence>
<keyword evidence="4" id="KW-1003">Cell membrane</keyword>
<evidence type="ECO:0000256" key="6">
    <source>
        <dbReference type="ARBA" id="ARBA00022840"/>
    </source>
</evidence>
<dbReference type="PROSITE" id="PS00211">
    <property type="entry name" value="ABC_TRANSPORTER_1"/>
    <property type="match status" value="1"/>
</dbReference>
<keyword evidence="5" id="KW-0547">Nucleotide-binding</keyword>
<dbReference type="GO" id="GO:0016887">
    <property type="term" value="F:ATP hydrolysis activity"/>
    <property type="evidence" value="ECO:0007669"/>
    <property type="project" value="InterPro"/>
</dbReference>
<dbReference type="Gene3D" id="3.40.50.300">
    <property type="entry name" value="P-loop containing nucleotide triphosphate hydrolases"/>
    <property type="match status" value="1"/>
</dbReference>
<dbReference type="Pfam" id="PF00005">
    <property type="entry name" value="ABC_tran"/>
    <property type="match status" value="1"/>
</dbReference>
<dbReference type="SUPFAM" id="SSF52540">
    <property type="entry name" value="P-loop containing nucleoside triphosphate hydrolases"/>
    <property type="match status" value="1"/>
</dbReference>
<dbReference type="AlphaFoldDB" id="A0A1F5ECE8"/>
<evidence type="ECO:0000256" key="1">
    <source>
        <dbReference type="ARBA" id="ARBA00004202"/>
    </source>
</evidence>
<reference evidence="9 10" key="1">
    <citation type="journal article" date="2016" name="Nat. Commun.">
        <title>Thousands of microbial genomes shed light on interconnected biogeochemical processes in an aquifer system.</title>
        <authorList>
            <person name="Anantharaman K."/>
            <person name="Brown C.T."/>
            <person name="Hug L.A."/>
            <person name="Sharon I."/>
            <person name="Castelle C.J."/>
            <person name="Probst A.J."/>
            <person name="Thomas B.C."/>
            <person name="Singh A."/>
            <person name="Wilkins M.J."/>
            <person name="Karaoz U."/>
            <person name="Brodie E.L."/>
            <person name="Williams K.H."/>
            <person name="Hubbard S.S."/>
            <person name="Banfield J.F."/>
        </authorList>
    </citation>
    <scope>NUCLEOTIDE SEQUENCE [LARGE SCALE GENOMIC DNA]</scope>
</reference>
<name>A0A1F5ECE8_9BACT</name>
<organism evidence="9 10">
    <name type="scientific">Candidatus Berkelbacteria bacterium RIFCSPLOWO2_01_FULL_50_28</name>
    <dbReference type="NCBI Taxonomy" id="1797471"/>
    <lineage>
        <taxon>Bacteria</taxon>
        <taxon>Candidatus Berkelbacteria</taxon>
    </lineage>
</organism>
<comment type="similarity">
    <text evidence="2">Belongs to the ABC transporter superfamily.</text>
</comment>
<dbReference type="InterPro" id="IPR017871">
    <property type="entry name" value="ABC_transporter-like_CS"/>
</dbReference>
<dbReference type="PANTHER" id="PTHR43166">
    <property type="entry name" value="AMINO ACID IMPORT ATP-BINDING PROTEIN"/>
    <property type="match status" value="1"/>
</dbReference>
<dbReference type="InterPro" id="IPR027417">
    <property type="entry name" value="P-loop_NTPase"/>
</dbReference>
<dbReference type="EMBL" id="MEZX01000001">
    <property type="protein sequence ID" value="OGD65088.1"/>
    <property type="molecule type" value="Genomic_DNA"/>
</dbReference>